<dbReference type="Gene3D" id="3.30.200.20">
    <property type="entry name" value="Phosphorylase Kinase, domain 1"/>
    <property type="match status" value="1"/>
</dbReference>
<reference evidence="11" key="1">
    <citation type="submission" date="2018-02" db="EMBL/GenBank/DDBJ databases">
        <authorList>
            <person name="Cohen D.B."/>
            <person name="Kent A.D."/>
        </authorList>
    </citation>
    <scope>NUCLEOTIDE SEQUENCE</scope>
</reference>
<dbReference type="EC" id="2.7.11.1" evidence="1"/>
<evidence type="ECO:0000256" key="8">
    <source>
        <dbReference type="SAM" id="MobiDB-lite"/>
    </source>
</evidence>
<evidence type="ECO:0000256" key="7">
    <source>
        <dbReference type="PROSITE-ProRule" id="PRU00076"/>
    </source>
</evidence>
<dbReference type="Pfam" id="PF01453">
    <property type="entry name" value="B_lectin"/>
    <property type="match status" value="1"/>
</dbReference>
<dbReference type="GO" id="GO:0048544">
    <property type="term" value="P:recognition of pollen"/>
    <property type="evidence" value="ECO:0007669"/>
    <property type="project" value="InterPro"/>
</dbReference>
<dbReference type="SUPFAM" id="SSF51110">
    <property type="entry name" value="alpha-D-mannose-specific plant lectins"/>
    <property type="match status" value="1"/>
</dbReference>
<evidence type="ECO:0000259" key="10">
    <source>
        <dbReference type="PROSITE" id="PS50948"/>
    </source>
</evidence>
<evidence type="ECO:0000256" key="1">
    <source>
        <dbReference type="ARBA" id="ARBA00012513"/>
    </source>
</evidence>
<dbReference type="PANTHER" id="PTHR32444:SF63">
    <property type="entry name" value="G-TYPE LECTIN S-RECEPTOR-LIKE SERINE_THREONINE-PROTEIN KINASE RKS1"/>
    <property type="match status" value="1"/>
</dbReference>
<evidence type="ECO:0000256" key="3">
    <source>
        <dbReference type="ARBA" id="ARBA00023157"/>
    </source>
</evidence>
<evidence type="ECO:0000256" key="5">
    <source>
        <dbReference type="ARBA" id="ARBA00047899"/>
    </source>
</evidence>
<organism evidence="11">
    <name type="scientific">Fagus sylvatica</name>
    <name type="common">Beechnut</name>
    <dbReference type="NCBI Taxonomy" id="28930"/>
    <lineage>
        <taxon>Eukaryota</taxon>
        <taxon>Viridiplantae</taxon>
        <taxon>Streptophyta</taxon>
        <taxon>Embryophyta</taxon>
        <taxon>Tracheophyta</taxon>
        <taxon>Spermatophyta</taxon>
        <taxon>Magnoliopsida</taxon>
        <taxon>eudicotyledons</taxon>
        <taxon>Gunneridae</taxon>
        <taxon>Pentapetalae</taxon>
        <taxon>rosids</taxon>
        <taxon>fabids</taxon>
        <taxon>Fagales</taxon>
        <taxon>Fagaceae</taxon>
        <taxon>Fagus</taxon>
    </lineage>
</organism>
<keyword evidence="4" id="KW-0325">Glycoprotein</keyword>
<feature type="region of interest" description="Disordered" evidence="8">
    <location>
        <begin position="1"/>
        <end position="21"/>
    </location>
</feature>
<sequence>MIPPESSPSTVRETSYSTTKTKPFPFGPPMFQFQYHPQTLNSMAQLLDVGNLVLVQQDNKRVIWQSFDYPTNIILPNMKIGLDRRTGLNRFLTSWKSKDDPGTGNYSFGLDPRGYPQLMLYMGRNLIWRVGSWTGQRFNALPKMSPSHIFNVCFVNNQDEITSMYSITDPEVFSKTLLVLDESGTVERTTWHQGRWVGFWSKLRDSCEDYLYCGPNSNCDMSNAENFECTCLPGFEPKSTHDWYLRDGSGGCVRNQGMSTCKNGEGFVKLTRVKLPDTSVARADMRLSLKECEEECLRNCSCMGYTSADEREGGTGCLTWHGNLVDTRTFSVDGQDLYVRVDAVTLGKRQRKYSYGVASNSRFFEYSPMEFDGTRRNSDLPLFDLSTIIAATNNFSVFNKLGEGGFGSVYKGFMVQDFVRVYFIMEWK</sequence>
<keyword evidence="3" id="KW-1015">Disulfide bond</keyword>
<dbReference type="EMBL" id="OIVN01003447">
    <property type="protein sequence ID" value="SPD11327.1"/>
    <property type="molecule type" value="Genomic_DNA"/>
</dbReference>
<dbReference type="SUPFAM" id="SSF56112">
    <property type="entry name" value="Protein kinase-like (PK-like)"/>
    <property type="match status" value="1"/>
</dbReference>
<dbReference type="InterPro" id="IPR011009">
    <property type="entry name" value="Kinase-like_dom_sf"/>
</dbReference>
<comment type="caution">
    <text evidence="7">Lacks conserved residue(s) required for the propagation of feature annotation.</text>
</comment>
<dbReference type="SMART" id="SM00473">
    <property type="entry name" value="PAN_AP"/>
    <property type="match status" value="1"/>
</dbReference>
<comment type="catalytic activity">
    <reaction evidence="6">
        <text>L-seryl-[protein] + ATP = O-phospho-L-seryl-[protein] + ADP + H(+)</text>
        <dbReference type="Rhea" id="RHEA:17989"/>
        <dbReference type="Rhea" id="RHEA-COMP:9863"/>
        <dbReference type="Rhea" id="RHEA-COMP:11604"/>
        <dbReference type="ChEBI" id="CHEBI:15378"/>
        <dbReference type="ChEBI" id="CHEBI:29999"/>
        <dbReference type="ChEBI" id="CHEBI:30616"/>
        <dbReference type="ChEBI" id="CHEBI:83421"/>
        <dbReference type="ChEBI" id="CHEBI:456216"/>
        <dbReference type="EC" id="2.7.11.1"/>
    </reaction>
</comment>
<keyword evidence="2" id="KW-0732">Signal</keyword>
<dbReference type="InterPro" id="IPR036426">
    <property type="entry name" value="Bulb-type_lectin_dom_sf"/>
</dbReference>
<dbReference type="Gene3D" id="3.50.4.10">
    <property type="entry name" value="Hepatocyte Growth Factor"/>
    <property type="match status" value="1"/>
</dbReference>
<dbReference type="InterPro" id="IPR001480">
    <property type="entry name" value="Bulb-type_lectin_dom"/>
</dbReference>
<dbReference type="CDD" id="cd01098">
    <property type="entry name" value="PAN_AP_plant"/>
    <property type="match status" value="1"/>
</dbReference>
<dbReference type="AlphaFoldDB" id="A0A2N9HAB2"/>
<dbReference type="InterPro" id="IPR000858">
    <property type="entry name" value="S_locus_glycoprot_dom"/>
</dbReference>
<proteinExistence type="predicted"/>
<name>A0A2N9HAB2_FAGSY</name>
<accession>A0A2N9HAB2</accession>
<dbReference type="Pfam" id="PF08276">
    <property type="entry name" value="PAN_2"/>
    <property type="match status" value="1"/>
</dbReference>
<dbReference type="InterPro" id="IPR000742">
    <property type="entry name" value="EGF"/>
</dbReference>
<evidence type="ECO:0000259" key="9">
    <source>
        <dbReference type="PROSITE" id="PS50026"/>
    </source>
</evidence>
<feature type="compositionally biased region" description="Polar residues" evidence="8">
    <location>
        <begin position="7"/>
        <end position="17"/>
    </location>
</feature>
<evidence type="ECO:0000256" key="6">
    <source>
        <dbReference type="ARBA" id="ARBA00048679"/>
    </source>
</evidence>
<evidence type="ECO:0000313" key="11">
    <source>
        <dbReference type="EMBL" id="SPD11327.1"/>
    </source>
</evidence>
<feature type="domain" description="Apple" evidence="10">
    <location>
        <begin position="261"/>
        <end position="342"/>
    </location>
</feature>
<gene>
    <name evidence="11" type="ORF">FSB_LOCUS39209</name>
</gene>
<evidence type="ECO:0000256" key="4">
    <source>
        <dbReference type="ARBA" id="ARBA00023180"/>
    </source>
</evidence>
<dbReference type="PROSITE" id="PS50026">
    <property type="entry name" value="EGF_3"/>
    <property type="match status" value="1"/>
</dbReference>
<dbReference type="PANTHER" id="PTHR32444">
    <property type="entry name" value="BULB-TYPE LECTIN DOMAIN-CONTAINING PROTEIN"/>
    <property type="match status" value="1"/>
</dbReference>
<protein>
    <recommendedName>
        <fullName evidence="1">non-specific serine/threonine protein kinase</fullName>
        <ecNumber evidence="1">2.7.11.1</ecNumber>
    </recommendedName>
</protein>
<comment type="catalytic activity">
    <reaction evidence="5">
        <text>L-threonyl-[protein] + ATP = O-phospho-L-threonyl-[protein] + ADP + H(+)</text>
        <dbReference type="Rhea" id="RHEA:46608"/>
        <dbReference type="Rhea" id="RHEA-COMP:11060"/>
        <dbReference type="Rhea" id="RHEA-COMP:11605"/>
        <dbReference type="ChEBI" id="CHEBI:15378"/>
        <dbReference type="ChEBI" id="CHEBI:30013"/>
        <dbReference type="ChEBI" id="CHEBI:30616"/>
        <dbReference type="ChEBI" id="CHEBI:61977"/>
        <dbReference type="ChEBI" id="CHEBI:456216"/>
        <dbReference type="EC" id="2.7.11.1"/>
    </reaction>
</comment>
<dbReference type="Pfam" id="PF00954">
    <property type="entry name" value="S_locus_glycop"/>
    <property type="match status" value="1"/>
</dbReference>
<feature type="domain" description="EGF-like" evidence="9">
    <location>
        <begin position="203"/>
        <end position="241"/>
    </location>
</feature>
<evidence type="ECO:0000256" key="2">
    <source>
        <dbReference type="ARBA" id="ARBA00022729"/>
    </source>
</evidence>
<dbReference type="InterPro" id="IPR003609">
    <property type="entry name" value="Pan_app"/>
</dbReference>
<keyword evidence="7" id="KW-0245">EGF-like domain</keyword>
<dbReference type="PROSITE" id="PS50948">
    <property type="entry name" value="PAN"/>
    <property type="match status" value="1"/>
</dbReference>
<dbReference type="GO" id="GO:0004674">
    <property type="term" value="F:protein serine/threonine kinase activity"/>
    <property type="evidence" value="ECO:0007669"/>
    <property type="project" value="UniProtKB-EC"/>
</dbReference>